<dbReference type="GO" id="GO:0016747">
    <property type="term" value="F:acyltransferase activity, transferring groups other than amino-acyl groups"/>
    <property type="evidence" value="ECO:0007669"/>
    <property type="project" value="TreeGrafter"/>
</dbReference>
<dbReference type="EMBL" id="JAMYWD010000010">
    <property type="protein sequence ID" value="KAJ4958640.1"/>
    <property type="molecule type" value="Genomic_DNA"/>
</dbReference>
<gene>
    <name evidence="4" type="ORF">NE237_025751</name>
</gene>
<keyword evidence="3" id="KW-0012">Acyltransferase</keyword>
<comment type="similarity">
    <text evidence="1">Belongs to the plant acyltransferase family.</text>
</comment>
<evidence type="ECO:0000256" key="2">
    <source>
        <dbReference type="ARBA" id="ARBA00022679"/>
    </source>
</evidence>
<protein>
    <submittedName>
        <fullName evidence="4">Uncharacterized protein</fullName>
    </submittedName>
</protein>
<dbReference type="AlphaFoldDB" id="A0A9Q0K1M3"/>
<reference evidence="4" key="1">
    <citation type="journal article" date="2023" name="Plant J.">
        <title>The genome of the king protea, Protea cynaroides.</title>
        <authorList>
            <person name="Chang J."/>
            <person name="Duong T.A."/>
            <person name="Schoeman C."/>
            <person name="Ma X."/>
            <person name="Roodt D."/>
            <person name="Barker N."/>
            <person name="Li Z."/>
            <person name="Van de Peer Y."/>
            <person name="Mizrachi E."/>
        </authorList>
    </citation>
    <scope>NUCLEOTIDE SEQUENCE</scope>
    <source>
        <tissue evidence="4">Young leaves</tissue>
    </source>
</reference>
<sequence>MMEIEVKESTVVQPAQDTPKMCLRMNNVDHWSLNMYVLCVYFYKPNGSSDFFDTSVLKEALSKVLVPFYQMAGKLKKNKADDRLEINCNGDGALFVVAETSSEIDDLGDFAPSKKLKKLFPPVPGVDYTGDITSDPLLLLQVTRFKCGGVSIGMALHHYVADGTTAIHFTKTWCGMARGLDLDLPPFIDRTILRARDPPTPTFEHIEYQIPPSLKTPPTKSQEEPDTTTIATFKITREQLNILKAKAGEKEEEGNTVHYSSYEVLTGHIWRCSCKARGLPDDQETKLYIVIDGRSRLRPPLPPNYVGNVIFPVTPIAPSGDLINNPLTYGAGKIHDALMRMDDEYLRSAIDYLELNTVRTTSWTSPNIFILSWVQMKTHDVDFGWGQPIYTGPVGINEGMVFVLPSPTNDGSLSLVTCFQSEHMKVFQKIIFEF</sequence>
<dbReference type="Pfam" id="PF02458">
    <property type="entry name" value="Transferase"/>
    <property type="match status" value="1"/>
</dbReference>
<proteinExistence type="inferred from homology"/>
<organism evidence="4 5">
    <name type="scientific">Protea cynaroides</name>
    <dbReference type="NCBI Taxonomy" id="273540"/>
    <lineage>
        <taxon>Eukaryota</taxon>
        <taxon>Viridiplantae</taxon>
        <taxon>Streptophyta</taxon>
        <taxon>Embryophyta</taxon>
        <taxon>Tracheophyta</taxon>
        <taxon>Spermatophyta</taxon>
        <taxon>Magnoliopsida</taxon>
        <taxon>Proteales</taxon>
        <taxon>Proteaceae</taxon>
        <taxon>Protea</taxon>
    </lineage>
</organism>
<name>A0A9Q0K1M3_9MAGN</name>
<dbReference type="OrthoDB" id="671439at2759"/>
<dbReference type="InterPro" id="IPR023213">
    <property type="entry name" value="CAT-like_dom_sf"/>
</dbReference>
<accession>A0A9Q0K1M3</accession>
<dbReference type="InterPro" id="IPR050317">
    <property type="entry name" value="Plant_Fungal_Acyltransferase"/>
</dbReference>
<keyword evidence="2" id="KW-0808">Transferase</keyword>
<comment type="caution">
    <text evidence="4">The sequence shown here is derived from an EMBL/GenBank/DDBJ whole genome shotgun (WGS) entry which is preliminary data.</text>
</comment>
<dbReference type="PANTHER" id="PTHR31642">
    <property type="entry name" value="TRICHOTHECENE 3-O-ACETYLTRANSFERASE"/>
    <property type="match status" value="1"/>
</dbReference>
<dbReference type="Gene3D" id="3.30.559.10">
    <property type="entry name" value="Chloramphenicol acetyltransferase-like domain"/>
    <property type="match status" value="2"/>
</dbReference>
<dbReference type="PANTHER" id="PTHR31642:SF324">
    <property type="entry name" value="SPERMIDINE HYDROXYCINNAMOYL TRANSFERASE"/>
    <property type="match status" value="1"/>
</dbReference>
<dbReference type="Proteomes" id="UP001141806">
    <property type="component" value="Unassembled WGS sequence"/>
</dbReference>
<evidence type="ECO:0000313" key="4">
    <source>
        <dbReference type="EMBL" id="KAJ4958640.1"/>
    </source>
</evidence>
<keyword evidence="5" id="KW-1185">Reference proteome</keyword>
<evidence type="ECO:0000256" key="1">
    <source>
        <dbReference type="ARBA" id="ARBA00009861"/>
    </source>
</evidence>
<dbReference type="FunFam" id="3.30.559.10:FF:000008">
    <property type="entry name" value="Tryptamine hydroxycinnamoyl transferase"/>
    <property type="match status" value="1"/>
</dbReference>
<evidence type="ECO:0000313" key="5">
    <source>
        <dbReference type="Proteomes" id="UP001141806"/>
    </source>
</evidence>
<evidence type="ECO:0000256" key="3">
    <source>
        <dbReference type="ARBA" id="ARBA00023315"/>
    </source>
</evidence>